<sequence length="367" mass="40758">MSSPTSTAFDVAESVADSASPLASVTFSRHYALDVLTVFKVEDKLFRFDRTLLDQETDTIARGVGSKEDPIELGHRIKAADFEILLDFLKLGTRHDKEPLKVSDWTSIIAVCCILGMHRVQNLACETLSDQQKAQKALLDQQKTLLDQQKILLDQQQAPLSSAGAGFERDTHGMHFRIRAKGTSRVLNNLHTSRTEGAHVKLRDEKGDKDSLNSMVFFIASSGALHHSGSGLAVDVVDDVLVLRRHRPVSSQPNPWSHPLPEFSLVNSQIRVKFLSDPALPSCTDNLYPKGSWATKNFVLARNTEKDFHMHPISDFSPWIPPAVAGTFDYNTDAQHEKDIRVLVEESTGDVGDERTSWEIVPAPKPT</sequence>
<protein>
    <recommendedName>
        <fullName evidence="3">BTB domain-containing protein</fullName>
    </recommendedName>
</protein>
<proteinExistence type="predicted"/>
<name>A0A166JVK5_9AGAM</name>
<feature type="non-terminal residue" evidence="1">
    <location>
        <position position="367"/>
    </location>
</feature>
<evidence type="ECO:0000313" key="1">
    <source>
        <dbReference type="EMBL" id="KZP21257.1"/>
    </source>
</evidence>
<dbReference type="STRING" id="436010.A0A166JVK5"/>
<gene>
    <name evidence="1" type="ORF">FIBSPDRAFT_860705</name>
</gene>
<organism evidence="1 2">
    <name type="scientific">Athelia psychrophila</name>
    <dbReference type="NCBI Taxonomy" id="1759441"/>
    <lineage>
        <taxon>Eukaryota</taxon>
        <taxon>Fungi</taxon>
        <taxon>Dikarya</taxon>
        <taxon>Basidiomycota</taxon>
        <taxon>Agaricomycotina</taxon>
        <taxon>Agaricomycetes</taxon>
        <taxon>Agaricomycetidae</taxon>
        <taxon>Atheliales</taxon>
        <taxon>Atheliaceae</taxon>
        <taxon>Athelia</taxon>
    </lineage>
</organism>
<keyword evidence="2" id="KW-1185">Reference proteome</keyword>
<evidence type="ECO:0000313" key="2">
    <source>
        <dbReference type="Proteomes" id="UP000076532"/>
    </source>
</evidence>
<evidence type="ECO:0008006" key="3">
    <source>
        <dbReference type="Google" id="ProtNLM"/>
    </source>
</evidence>
<reference evidence="1 2" key="1">
    <citation type="journal article" date="2016" name="Mol. Biol. Evol.">
        <title>Comparative Genomics of Early-Diverging Mushroom-Forming Fungi Provides Insights into the Origins of Lignocellulose Decay Capabilities.</title>
        <authorList>
            <person name="Nagy L.G."/>
            <person name="Riley R."/>
            <person name="Tritt A."/>
            <person name="Adam C."/>
            <person name="Daum C."/>
            <person name="Floudas D."/>
            <person name="Sun H."/>
            <person name="Yadav J.S."/>
            <person name="Pangilinan J."/>
            <person name="Larsson K.H."/>
            <person name="Matsuura K."/>
            <person name="Barry K."/>
            <person name="Labutti K."/>
            <person name="Kuo R."/>
            <person name="Ohm R.A."/>
            <person name="Bhattacharya S.S."/>
            <person name="Shirouzu T."/>
            <person name="Yoshinaga Y."/>
            <person name="Martin F.M."/>
            <person name="Grigoriev I.V."/>
            <person name="Hibbett D.S."/>
        </authorList>
    </citation>
    <scope>NUCLEOTIDE SEQUENCE [LARGE SCALE GENOMIC DNA]</scope>
    <source>
        <strain evidence="1 2">CBS 109695</strain>
    </source>
</reference>
<dbReference type="EMBL" id="KV417548">
    <property type="protein sequence ID" value="KZP21257.1"/>
    <property type="molecule type" value="Genomic_DNA"/>
</dbReference>
<dbReference type="Proteomes" id="UP000076532">
    <property type="component" value="Unassembled WGS sequence"/>
</dbReference>
<accession>A0A166JVK5</accession>
<dbReference type="AlphaFoldDB" id="A0A166JVK5"/>